<feature type="compositionally biased region" description="Polar residues" evidence="1">
    <location>
        <begin position="14"/>
        <end position="27"/>
    </location>
</feature>
<protein>
    <recommendedName>
        <fullName evidence="4">Transposase</fullName>
    </recommendedName>
</protein>
<proteinExistence type="predicted"/>
<reference evidence="2 3" key="1">
    <citation type="submission" date="2013-08" db="EMBL/GenBank/DDBJ databases">
        <title>Gluconobacter thailandicus NBRC 3257 whole genome sequence.</title>
        <authorList>
            <person name="Matsutani M."/>
            <person name="Yakushi T."/>
            <person name="Matsushita K."/>
        </authorList>
    </citation>
    <scope>NUCLEOTIDE SEQUENCE [LARGE SCALE GENOMIC DNA]</scope>
    <source>
        <strain evidence="2 3">NBRC 3257</strain>
    </source>
</reference>
<comment type="caution">
    <text evidence="2">The sequence shown here is derived from an EMBL/GenBank/DDBJ whole genome shotgun (WGS) entry which is preliminary data.</text>
</comment>
<dbReference type="EMBL" id="BASM01000025">
    <property type="protein sequence ID" value="GAD26863.1"/>
    <property type="molecule type" value="Genomic_DNA"/>
</dbReference>
<name>A0ABQ0IXE2_GLUTH</name>
<evidence type="ECO:0000313" key="3">
    <source>
        <dbReference type="Proteomes" id="UP000018209"/>
    </source>
</evidence>
<evidence type="ECO:0008006" key="4">
    <source>
        <dbReference type="Google" id="ProtNLM"/>
    </source>
</evidence>
<organism evidence="2 3">
    <name type="scientific">Gluconobacter thailandicus NBRC 3257</name>
    <dbReference type="NCBI Taxonomy" id="1381097"/>
    <lineage>
        <taxon>Bacteria</taxon>
        <taxon>Pseudomonadati</taxon>
        <taxon>Pseudomonadota</taxon>
        <taxon>Alphaproteobacteria</taxon>
        <taxon>Acetobacterales</taxon>
        <taxon>Acetobacteraceae</taxon>
        <taxon>Gluconobacter</taxon>
    </lineage>
</organism>
<gene>
    <name evidence="2" type="ORF">NBRC3257_1862</name>
</gene>
<keyword evidence="3" id="KW-1185">Reference proteome</keyword>
<feature type="region of interest" description="Disordered" evidence="1">
    <location>
        <begin position="1"/>
        <end position="27"/>
    </location>
</feature>
<evidence type="ECO:0000313" key="2">
    <source>
        <dbReference type="EMBL" id="GAD26863.1"/>
    </source>
</evidence>
<evidence type="ECO:0000256" key="1">
    <source>
        <dbReference type="SAM" id="MobiDB-lite"/>
    </source>
</evidence>
<dbReference type="Proteomes" id="UP000018209">
    <property type="component" value="Unassembled WGS sequence"/>
</dbReference>
<accession>A0ABQ0IXE2</accession>
<sequence length="48" mass="5265">MKTGIEEPVPGTLQKRQNVTPVRTTTGKSTVAQKKKLEAILLSDRTLT</sequence>